<dbReference type="STRING" id="1089455.MOPEL_036_00170"/>
<dbReference type="SUPFAM" id="SSF53850">
    <property type="entry name" value="Periplasmic binding protein-like II"/>
    <property type="match status" value="1"/>
</dbReference>
<comment type="caution">
    <text evidence="2">The sequence shown here is derived from an EMBL/GenBank/DDBJ whole genome shotgun (WGS) entry which is preliminary data.</text>
</comment>
<proteinExistence type="predicted"/>
<gene>
    <name evidence="2" type="ORF">MOPEL_036_00170</name>
</gene>
<dbReference type="Pfam" id="PF00497">
    <property type="entry name" value="SBP_bac_3"/>
    <property type="match status" value="1"/>
</dbReference>
<dbReference type="PROSITE" id="PS51257">
    <property type="entry name" value="PROKAR_LIPOPROTEIN"/>
    <property type="match status" value="1"/>
</dbReference>
<keyword evidence="3" id="KW-1185">Reference proteome</keyword>
<organism evidence="2 3">
    <name type="scientific">Mobilicoccus pelagius NBRC 104925</name>
    <dbReference type="NCBI Taxonomy" id="1089455"/>
    <lineage>
        <taxon>Bacteria</taxon>
        <taxon>Bacillati</taxon>
        <taxon>Actinomycetota</taxon>
        <taxon>Actinomycetes</taxon>
        <taxon>Micrococcales</taxon>
        <taxon>Dermatophilaceae</taxon>
        <taxon>Mobilicoccus</taxon>
    </lineage>
</organism>
<dbReference type="EMBL" id="BAFE01000034">
    <property type="protein sequence ID" value="GAB48053.1"/>
    <property type="molecule type" value="Genomic_DNA"/>
</dbReference>
<dbReference type="InterPro" id="IPR001638">
    <property type="entry name" value="Solute-binding_3/MltF_N"/>
</dbReference>
<evidence type="ECO:0000313" key="2">
    <source>
        <dbReference type="EMBL" id="GAB48053.1"/>
    </source>
</evidence>
<protein>
    <recommendedName>
        <fullName evidence="1">Solute-binding protein family 3/N-terminal domain-containing protein</fullName>
    </recommendedName>
</protein>
<name>H5UQP5_9MICO</name>
<feature type="domain" description="Solute-binding protein family 3/N-terminal" evidence="1">
    <location>
        <begin position="41"/>
        <end position="127"/>
    </location>
</feature>
<dbReference type="Proteomes" id="UP000004367">
    <property type="component" value="Unassembled WGS sequence"/>
</dbReference>
<evidence type="ECO:0000313" key="3">
    <source>
        <dbReference type="Proteomes" id="UP000004367"/>
    </source>
</evidence>
<accession>H5UQP5</accession>
<dbReference type="RefSeq" id="WP_009481951.1">
    <property type="nucleotide sequence ID" value="NZ_BAFE01000034.1"/>
</dbReference>
<reference evidence="2 3" key="1">
    <citation type="submission" date="2012-02" db="EMBL/GenBank/DDBJ databases">
        <title>Whole genome shotgun sequence of Mobilicoccus pelagius NBRC 104925.</title>
        <authorList>
            <person name="Yoshida Y."/>
            <person name="Hosoyama A."/>
            <person name="Tsuchikane K."/>
            <person name="Katsumata H."/>
            <person name="Yamazaki S."/>
            <person name="Fujita N."/>
        </authorList>
    </citation>
    <scope>NUCLEOTIDE SEQUENCE [LARGE SCALE GENOMIC DNA]</scope>
    <source>
        <strain evidence="2 3">NBRC 104925</strain>
    </source>
</reference>
<dbReference type="eggNOG" id="COG0834">
    <property type="taxonomic scope" value="Bacteria"/>
</dbReference>
<sequence length="159" mass="16573">MHRPLALALATVALTTVGGCGVAVPADPDGTLDRVRSDRVLRVGVAPNAPFTVVTDPATPPGGSEVDLLSGFARRLGARLEFVVGGESRLVGGLEDGTLDVVVGGLLDDSPWEKRAALTRPYAETTGPDDTTRAHVMAVPLGENAMLTELETYLDEVGR</sequence>
<evidence type="ECO:0000259" key="1">
    <source>
        <dbReference type="Pfam" id="PF00497"/>
    </source>
</evidence>
<dbReference type="Gene3D" id="3.40.190.10">
    <property type="entry name" value="Periplasmic binding protein-like II"/>
    <property type="match status" value="1"/>
</dbReference>
<dbReference type="OrthoDB" id="6150901at2"/>
<dbReference type="AlphaFoldDB" id="H5UQP5"/>